<comment type="similarity">
    <text evidence="1">Belongs to the UPF0045 family.</text>
</comment>
<dbReference type="Gene3D" id="3.30.70.930">
    <property type="match status" value="1"/>
</dbReference>
<dbReference type="InterPro" id="IPR029756">
    <property type="entry name" value="MTH1187/YkoF-like"/>
</dbReference>
<dbReference type="Proteomes" id="UP000287233">
    <property type="component" value="Chromosome"/>
</dbReference>
<evidence type="ECO:0000256" key="1">
    <source>
        <dbReference type="ARBA" id="ARBA00010272"/>
    </source>
</evidence>
<dbReference type="SUPFAM" id="SSF89957">
    <property type="entry name" value="MTH1187/YkoF-like"/>
    <property type="match status" value="1"/>
</dbReference>
<dbReference type="PANTHER" id="PTHR33777">
    <property type="entry name" value="UPF0045 PROTEIN ECM15"/>
    <property type="match status" value="1"/>
</dbReference>
<dbReference type="GO" id="GO:0005829">
    <property type="term" value="C:cytosol"/>
    <property type="evidence" value="ECO:0007669"/>
    <property type="project" value="TreeGrafter"/>
</dbReference>
<protein>
    <recommendedName>
        <fullName evidence="2">Thiamine-binding protein domain-containing protein</fullName>
    </recommendedName>
</protein>
<dbReference type="PANTHER" id="PTHR33777:SF1">
    <property type="entry name" value="UPF0045 PROTEIN ECM15"/>
    <property type="match status" value="1"/>
</dbReference>
<evidence type="ECO:0000313" key="3">
    <source>
        <dbReference type="EMBL" id="QAA76477.1"/>
    </source>
</evidence>
<proteinExistence type="inferred from homology"/>
<feature type="domain" description="Thiamine-binding protein" evidence="2">
    <location>
        <begin position="5"/>
        <end position="93"/>
    </location>
</feature>
<sequence length="98" mass="10634">MIVCEFSITPIGAGESVSAYVARCERIVRASGLPHVLTPMGTVVEGEWDEVLSVVRACHMAVRADNRRVSTLIKIDDREGPGGRLTAKVRSVEEKLKG</sequence>
<dbReference type="EMBL" id="CP034928">
    <property type="protein sequence ID" value="QAA76477.1"/>
    <property type="molecule type" value="Genomic_DNA"/>
</dbReference>
<dbReference type="NCBIfam" id="TIGR00106">
    <property type="entry name" value="MTH1187 family thiamine-binding protein"/>
    <property type="match status" value="1"/>
</dbReference>
<dbReference type="Pfam" id="PF01910">
    <property type="entry name" value="Thiamine_BP"/>
    <property type="match status" value="1"/>
</dbReference>
<dbReference type="InterPro" id="IPR002767">
    <property type="entry name" value="Thiamine_BP"/>
</dbReference>
<evidence type="ECO:0000313" key="4">
    <source>
        <dbReference type="Proteomes" id="UP000287233"/>
    </source>
</evidence>
<organism evidence="3 4">
    <name type="scientific">Bipolaricaulis sibiricus</name>
    <dbReference type="NCBI Taxonomy" id="2501609"/>
    <lineage>
        <taxon>Bacteria</taxon>
        <taxon>Candidatus Bipolaricaulota</taxon>
        <taxon>Candidatus Bipolaricaulia</taxon>
        <taxon>Candidatus Bipolaricaulales</taxon>
        <taxon>Candidatus Bipolaricaulaceae</taxon>
        <taxon>Candidatus Bipolaricaulis</taxon>
    </lineage>
</organism>
<accession>A0A410FTQ9</accession>
<gene>
    <name evidence="3" type="ORF">BIP78_0711</name>
</gene>
<dbReference type="AlphaFoldDB" id="A0A410FTQ9"/>
<evidence type="ECO:0000259" key="2">
    <source>
        <dbReference type="Pfam" id="PF01910"/>
    </source>
</evidence>
<name>A0A410FTQ9_BIPS1</name>
<reference evidence="4" key="1">
    <citation type="submission" date="2018-12" db="EMBL/GenBank/DDBJ databases">
        <title>Complete genome sequence of an uncultured bacterium of the candidate phylum Bipolaricaulota.</title>
        <authorList>
            <person name="Kadnikov V.V."/>
            <person name="Mardanov A.V."/>
            <person name="Beletsky A.V."/>
            <person name="Frank Y.A."/>
            <person name="Karnachuk O.V."/>
            <person name="Ravin N.V."/>
        </authorList>
    </citation>
    <scope>NUCLEOTIDE SEQUENCE [LARGE SCALE GENOMIC DNA]</scope>
</reference>
<dbReference type="KEGG" id="bih:BIP78_0711"/>
<dbReference type="InterPro" id="IPR051614">
    <property type="entry name" value="UPF0045_domain"/>
</dbReference>